<dbReference type="GO" id="GO:0030165">
    <property type="term" value="F:PDZ domain binding"/>
    <property type="evidence" value="ECO:0007669"/>
    <property type="project" value="TreeGrafter"/>
</dbReference>
<feature type="transmembrane region" description="Helical" evidence="2">
    <location>
        <begin position="526"/>
        <end position="546"/>
    </location>
</feature>
<keyword evidence="2" id="KW-0812">Transmembrane</keyword>
<dbReference type="InterPro" id="IPR052771">
    <property type="entry name" value="Neurotrophin_sig_adaptor"/>
</dbReference>
<feature type="region of interest" description="Disordered" evidence="1">
    <location>
        <begin position="706"/>
        <end position="748"/>
    </location>
</feature>
<name>A0A0X3PF93_SCHSO</name>
<feature type="transmembrane region" description="Helical" evidence="2">
    <location>
        <begin position="400"/>
        <end position="421"/>
    </location>
</feature>
<feature type="region of interest" description="Disordered" evidence="1">
    <location>
        <begin position="68"/>
        <end position="205"/>
    </location>
</feature>
<sequence length="792" mass="88612">MQPPFLTCERQQWSRTSRVVESGDLSSNSQNASSFPSRQRIADSGYHLNQHDPTSKVTTAHEFRYPTSTRHIHEASSLSRRQDDVANRGESDFLTSEGSTDGILQHQQQQQQPQRHHQHQLQKGHPHHHVSHVQQQQRLPARRRRQMARGGASSSSTLRSQSRRDRQRMDPMGSTNAHGPSQRSRHATSRLGSQKRFTDTDAQMTLDSTGDMVAAVSSSETKRITARHASNLDGTVNSFNFPPQNKPSSFMSKSIGIDSYDTSTLFGCFDRSDEPNPSSFQQTDIDAHLDSTTDKHRDHFSALTHFQSRCIHAMADIIMCPYTVLPVSIGLFTRPGVTSREVYMHKLFTYLKELQRRDEPSLEERAGAFDMPSAFLPPTIALLLGYILSLLFGWQLGLTVGLTSVFLYILFLAIVIFGGFAKNWKKAIEIGETVARYSRSWRLILDILFNQAPRRTYTPQHVRLIPITLNLGASYTAWDAAVQLSEKMWTAGATRYSMLAMQLQWAGKDIPTSPDQRCRKSCCLPLWFWSLLCLLSSLTFATILRIHGMSILTTRAAVVNGSADKSFEQRWGKPTGDRVSTIVAIVSLTLWLLSLLILGIAIARPVCRLLRGRVRIRTLARDFYADDPTDSEFPILCAGGRDRCETDGCIGTAATSGCFPPAANSKWPYMGGANGCQTYVRTDITAAATVAATAAAVAAVTAREKHCHSSSRHGKHVWTGQGTPVRNSHPVRRKLDRQRKSNSSRKEDDAIFLDTEDSILLEDGYVRRPKRMKTGRGLTRTNSRNGAELRRQ</sequence>
<feature type="non-terminal residue" evidence="3">
    <location>
        <position position="792"/>
    </location>
</feature>
<evidence type="ECO:0000256" key="2">
    <source>
        <dbReference type="SAM" id="Phobius"/>
    </source>
</evidence>
<evidence type="ECO:0000313" key="3">
    <source>
        <dbReference type="EMBL" id="JAP50439.1"/>
    </source>
</evidence>
<dbReference type="GO" id="GO:0019887">
    <property type="term" value="F:protein kinase regulator activity"/>
    <property type="evidence" value="ECO:0007669"/>
    <property type="project" value="TreeGrafter"/>
</dbReference>
<feature type="compositionally biased region" description="Low complexity" evidence="1">
    <location>
        <begin position="22"/>
        <end position="37"/>
    </location>
</feature>
<dbReference type="PANTHER" id="PTHR24116:SF0">
    <property type="entry name" value="KINASE D-INTERACTING SUBSTRATE OF 220 KDA"/>
    <property type="match status" value="1"/>
</dbReference>
<feature type="compositionally biased region" description="Basic and acidic residues" evidence="1">
    <location>
        <begin position="80"/>
        <end position="91"/>
    </location>
</feature>
<feature type="compositionally biased region" description="Low complexity" evidence="1">
    <location>
        <begin position="148"/>
        <end position="160"/>
    </location>
</feature>
<keyword evidence="3" id="KW-0418">Kinase</keyword>
<reference evidence="3" key="1">
    <citation type="submission" date="2016-01" db="EMBL/GenBank/DDBJ databases">
        <title>Reference transcriptome for the parasite Schistocephalus solidus: insights into the molecular evolution of parasitism.</title>
        <authorList>
            <person name="Hebert F.O."/>
            <person name="Grambauer S."/>
            <person name="Barber I."/>
            <person name="Landry C.R."/>
            <person name="Aubin-Horth N."/>
        </authorList>
    </citation>
    <scope>NUCLEOTIDE SEQUENCE</scope>
</reference>
<feature type="region of interest" description="Disordered" evidence="1">
    <location>
        <begin position="771"/>
        <end position="792"/>
    </location>
</feature>
<keyword evidence="3" id="KW-0808">Transferase</keyword>
<dbReference type="AlphaFoldDB" id="A0A0X3PF93"/>
<feature type="compositionally biased region" description="Basic residues" evidence="1">
    <location>
        <begin position="729"/>
        <end position="743"/>
    </location>
</feature>
<evidence type="ECO:0000256" key="1">
    <source>
        <dbReference type="SAM" id="MobiDB-lite"/>
    </source>
</evidence>
<feature type="transmembrane region" description="Helical" evidence="2">
    <location>
        <begin position="374"/>
        <end position="394"/>
    </location>
</feature>
<feature type="region of interest" description="Disordered" evidence="1">
    <location>
        <begin position="19"/>
        <end position="38"/>
    </location>
</feature>
<feature type="compositionally biased region" description="Basic residues" evidence="1">
    <location>
        <begin position="706"/>
        <end position="716"/>
    </location>
</feature>
<dbReference type="PANTHER" id="PTHR24116">
    <property type="entry name" value="KINASE D-INTERACTING SUBSTRATE OF 220 KDA"/>
    <property type="match status" value="1"/>
</dbReference>
<dbReference type="GO" id="GO:0016301">
    <property type="term" value="F:kinase activity"/>
    <property type="evidence" value="ECO:0007669"/>
    <property type="project" value="UniProtKB-KW"/>
</dbReference>
<keyword evidence="2" id="KW-1133">Transmembrane helix</keyword>
<organism evidence="3">
    <name type="scientific">Schistocephalus solidus</name>
    <name type="common">Tapeworm</name>
    <dbReference type="NCBI Taxonomy" id="70667"/>
    <lineage>
        <taxon>Eukaryota</taxon>
        <taxon>Metazoa</taxon>
        <taxon>Spiralia</taxon>
        <taxon>Lophotrochozoa</taxon>
        <taxon>Platyhelminthes</taxon>
        <taxon>Cestoda</taxon>
        <taxon>Eucestoda</taxon>
        <taxon>Diphyllobothriidea</taxon>
        <taxon>Diphyllobothriidae</taxon>
        <taxon>Schistocephalus</taxon>
    </lineage>
</organism>
<protein>
    <submittedName>
        <fullName evidence="3">Kinase D-interacting substrate of</fullName>
    </submittedName>
</protein>
<feature type="compositionally biased region" description="Basic residues" evidence="1">
    <location>
        <begin position="114"/>
        <end position="131"/>
    </location>
</feature>
<gene>
    <name evidence="3" type="primary">KDIS</name>
    <name evidence="3" type="ORF">TR156677</name>
</gene>
<proteinExistence type="predicted"/>
<dbReference type="EMBL" id="GEEE01012786">
    <property type="protein sequence ID" value="JAP50439.1"/>
    <property type="molecule type" value="Transcribed_RNA"/>
</dbReference>
<keyword evidence="2" id="KW-0472">Membrane</keyword>
<feature type="transmembrane region" description="Helical" evidence="2">
    <location>
        <begin position="579"/>
        <end position="603"/>
    </location>
</feature>
<feature type="compositionally biased region" description="Polar residues" evidence="1">
    <location>
        <begin position="173"/>
        <end position="182"/>
    </location>
</feature>
<accession>A0A0X3PF93</accession>